<dbReference type="InterPro" id="IPR036420">
    <property type="entry name" value="BRCT_dom_sf"/>
</dbReference>
<comment type="caution">
    <text evidence="3">The sequence shown here is derived from an EMBL/GenBank/DDBJ whole genome shotgun (WGS) entry which is preliminary data.</text>
</comment>
<feature type="non-terminal residue" evidence="3">
    <location>
        <position position="93"/>
    </location>
</feature>
<feature type="domain" description="BRCT" evidence="2">
    <location>
        <begin position="46"/>
        <end position="91"/>
    </location>
</feature>
<proteinExistence type="predicted"/>
<dbReference type="AlphaFoldDB" id="A0A699TG17"/>
<keyword evidence="3" id="KW-0413">Isomerase</keyword>
<dbReference type="InterPro" id="IPR001357">
    <property type="entry name" value="BRCT_dom"/>
</dbReference>
<dbReference type="Pfam" id="PF00533">
    <property type="entry name" value="BRCT"/>
    <property type="match status" value="1"/>
</dbReference>
<sequence>MASTFSDISVPVSEDCTPPCIQPNSSMNIDNCVAEDSLSDDNDLYLINCKIHIVGFDASEMRKLVNMVRRGGGSRYMSLNEQLTHIVVGDPSE</sequence>
<gene>
    <name evidence="3" type="ORF">Tci_880200</name>
</gene>
<dbReference type="GO" id="GO:0007095">
    <property type="term" value="P:mitotic G2 DNA damage checkpoint signaling"/>
    <property type="evidence" value="ECO:0007669"/>
    <property type="project" value="TreeGrafter"/>
</dbReference>
<dbReference type="Gene3D" id="3.40.50.10190">
    <property type="entry name" value="BRCT domain"/>
    <property type="match status" value="1"/>
</dbReference>
<accession>A0A699TG17</accession>
<dbReference type="GO" id="GO:0033314">
    <property type="term" value="P:mitotic DNA replication checkpoint signaling"/>
    <property type="evidence" value="ECO:0007669"/>
    <property type="project" value="TreeGrafter"/>
</dbReference>
<dbReference type="EMBL" id="BKCJ011236959">
    <property type="protein sequence ID" value="GFD08231.1"/>
    <property type="molecule type" value="Genomic_DNA"/>
</dbReference>
<dbReference type="PANTHER" id="PTHR13561:SF20">
    <property type="entry name" value="DNA TOPOISOMERASE 2-BINDING PROTEIN 1"/>
    <property type="match status" value="1"/>
</dbReference>
<evidence type="ECO:0000256" key="1">
    <source>
        <dbReference type="ARBA" id="ARBA00022737"/>
    </source>
</evidence>
<evidence type="ECO:0000259" key="2">
    <source>
        <dbReference type="Pfam" id="PF00533"/>
    </source>
</evidence>
<keyword evidence="1" id="KW-0677">Repeat</keyword>
<dbReference type="GO" id="GO:0006270">
    <property type="term" value="P:DNA replication initiation"/>
    <property type="evidence" value="ECO:0007669"/>
    <property type="project" value="TreeGrafter"/>
</dbReference>
<dbReference type="GO" id="GO:0016853">
    <property type="term" value="F:isomerase activity"/>
    <property type="evidence" value="ECO:0007669"/>
    <property type="project" value="UniProtKB-KW"/>
</dbReference>
<reference evidence="3" key="1">
    <citation type="journal article" date="2019" name="Sci. Rep.">
        <title>Draft genome of Tanacetum cinerariifolium, the natural source of mosquito coil.</title>
        <authorList>
            <person name="Yamashiro T."/>
            <person name="Shiraishi A."/>
            <person name="Satake H."/>
            <person name="Nakayama K."/>
        </authorList>
    </citation>
    <scope>NUCLEOTIDE SEQUENCE</scope>
</reference>
<dbReference type="PANTHER" id="PTHR13561">
    <property type="entry name" value="DNA REPLICATION REGULATOR DPB11-RELATED"/>
    <property type="match status" value="1"/>
</dbReference>
<protein>
    <submittedName>
        <fullName evidence="3">DNA topoisomerase 2-binding protein 1 isoform X1</fullName>
    </submittedName>
</protein>
<organism evidence="3">
    <name type="scientific">Tanacetum cinerariifolium</name>
    <name type="common">Dalmatian daisy</name>
    <name type="synonym">Chrysanthemum cinerariifolium</name>
    <dbReference type="NCBI Taxonomy" id="118510"/>
    <lineage>
        <taxon>Eukaryota</taxon>
        <taxon>Viridiplantae</taxon>
        <taxon>Streptophyta</taxon>
        <taxon>Embryophyta</taxon>
        <taxon>Tracheophyta</taxon>
        <taxon>Spermatophyta</taxon>
        <taxon>Magnoliopsida</taxon>
        <taxon>eudicotyledons</taxon>
        <taxon>Gunneridae</taxon>
        <taxon>Pentapetalae</taxon>
        <taxon>asterids</taxon>
        <taxon>campanulids</taxon>
        <taxon>Asterales</taxon>
        <taxon>Asteraceae</taxon>
        <taxon>Asteroideae</taxon>
        <taxon>Anthemideae</taxon>
        <taxon>Anthemidinae</taxon>
        <taxon>Tanacetum</taxon>
    </lineage>
</organism>
<evidence type="ECO:0000313" key="3">
    <source>
        <dbReference type="EMBL" id="GFD08231.1"/>
    </source>
</evidence>
<dbReference type="SUPFAM" id="SSF52113">
    <property type="entry name" value="BRCT domain"/>
    <property type="match status" value="1"/>
</dbReference>
<name>A0A699TG17_TANCI</name>